<feature type="region of interest" description="Disordered" evidence="1">
    <location>
        <begin position="334"/>
        <end position="357"/>
    </location>
</feature>
<dbReference type="EMBL" id="VLLL01000005">
    <property type="protein sequence ID" value="TWJ15039.1"/>
    <property type="molecule type" value="Genomic_DNA"/>
</dbReference>
<accession>A0A562VAX0</accession>
<proteinExistence type="predicted"/>
<comment type="caution">
    <text evidence="3">The sequence shown here is derived from an EMBL/GenBank/DDBJ whole genome shotgun (WGS) entry which is preliminary data.</text>
</comment>
<keyword evidence="4" id="KW-1185">Reference proteome</keyword>
<organism evidence="3 4">
    <name type="scientific">Stackebrandtia albiflava</name>
    <dbReference type="NCBI Taxonomy" id="406432"/>
    <lineage>
        <taxon>Bacteria</taxon>
        <taxon>Bacillati</taxon>
        <taxon>Actinomycetota</taxon>
        <taxon>Actinomycetes</taxon>
        <taxon>Glycomycetales</taxon>
        <taxon>Glycomycetaceae</taxon>
        <taxon>Stackebrandtia</taxon>
    </lineage>
</organism>
<dbReference type="AlphaFoldDB" id="A0A562VAX0"/>
<gene>
    <name evidence="3" type="ORF">LX16_0736</name>
</gene>
<name>A0A562VAX0_9ACTN</name>
<feature type="transmembrane region" description="Helical" evidence="2">
    <location>
        <begin position="198"/>
        <end position="218"/>
    </location>
</feature>
<evidence type="ECO:0000256" key="2">
    <source>
        <dbReference type="SAM" id="Phobius"/>
    </source>
</evidence>
<dbReference type="RefSeq" id="WP_147133066.1">
    <property type="nucleotide sequence ID" value="NZ_BAABIJ010000001.1"/>
</dbReference>
<evidence type="ECO:0000313" key="3">
    <source>
        <dbReference type="EMBL" id="TWJ15039.1"/>
    </source>
</evidence>
<dbReference type="OrthoDB" id="4965912at2"/>
<reference evidence="3 4" key="1">
    <citation type="journal article" date="2013" name="Stand. Genomic Sci.">
        <title>Genomic Encyclopedia of Type Strains, Phase I: The one thousand microbial genomes (KMG-I) project.</title>
        <authorList>
            <person name="Kyrpides N.C."/>
            <person name="Woyke T."/>
            <person name="Eisen J.A."/>
            <person name="Garrity G."/>
            <person name="Lilburn T.G."/>
            <person name="Beck B.J."/>
            <person name="Whitman W.B."/>
            <person name="Hugenholtz P."/>
            <person name="Klenk H.P."/>
        </authorList>
    </citation>
    <scope>NUCLEOTIDE SEQUENCE [LARGE SCALE GENOMIC DNA]</scope>
    <source>
        <strain evidence="3 4">DSM 45044</strain>
    </source>
</reference>
<sequence length="398" mass="41417">MLRLLVALSAGLLVGSVGYGSLTGDPGVSWLWGVSLTLVILSGSLVVVGRSLRGTAVPGSAELAELLRRNGGAPARVDRITRTGLTVNDRPMCELSVTVAPPGEDAYRTTTRLLLDPVELPAFQPGAVVAVARRSRERPEVWVVREPDAGAAAVMDGADRIPPAARVPERPADYTSVPGPGARRPLIPLGRRGRPWRIAAYAVVFLSGLAMVVGPHAAEAGRAVAALGADVDYDDFVYGDRQGEAVEALAAAAGGDLFVELHFFDDGMVFATAPTAPGATTVDDFMYRYGDAEREGPSTIQPEDLGSVLFDASDVDFSGVPDLAAETRRLTGITSPASTSVHVSRETPDPETGEPGPVLVSVSVDDAYHDGSVTFTVAGDVRTMGGGVPGSEAAEYAD</sequence>
<keyword evidence="2" id="KW-1133">Transmembrane helix</keyword>
<protein>
    <submittedName>
        <fullName evidence="3">Uncharacterized protein</fullName>
    </submittedName>
</protein>
<evidence type="ECO:0000256" key="1">
    <source>
        <dbReference type="SAM" id="MobiDB-lite"/>
    </source>
</evidence>
<keyword evidence="2" id="KW-0472">Membrane</keyword>
<keyword evidence="2" id="KW-0812">Transmembrane</keyword>
<feature type="transmembrane region" description="Helical" evidence="2">
    <location>
        <begin position="30"/>
        <end position="48"/>
    </location>
</feature>
<evidence type="ECO:0000313" key="4">
    <source>
        <dbReference type="Proteomes" id="UP000321617"/>
    </source>
</evidence>
<dbReference type="Proteomes" id="UP000321617">
    <property type="component" value="Unassembled WGS sequence"/>
</dbReference>